<accession>A0A1Y2HJI8</accession>
<evidence type="ECO:0000313" key="1">
    <source>
        <dbReference type="EMBL" id="ORZ29143.1"/>
    </source>
</evidence>
<sequence>MEVEQILADTWTTKPTSICILPQPSCHPFMPATDKQAHHLLLRRPCKLSCTTNVFL</sequence>
<dbReference type="Proteomes" id="UP000193411">
    <property type="component" value="Unassembled WGS sequence"/>
</dbReference>
<proteinExistence type="predicted"/>
<reference evidence="3 4" key="1">
    <citation type="submission" date="2016-07" db="EMBL/GenBank/DDBJ databases">
        <title>Pervasive Adenine N6-methylation of Active Genes in Fungi.</title>
        <authorList>
            <consortium name="DOE Joint Genome Institute"/>
            <person name="Mondo S.J."/>
            <person name="Dannebaum R.O."/>
            <person name="Kuo R.C."/>
            <person name="Labutti K."/>
            <person name="Haridas S."/>
            <person name="Kuo A."/>
            <person name="Salamov A."/>
            <person name="Ahrendt S.R."/>
            <person name="Lipzen A."/>
            <person name="Sullivan W."/>
            <person name="Andreopoulos W.B."/>
            <person name="Clum A."/>
            <person name="Lindquist E."/>
            <person name="Daum C."/>
            <person name="Ramamoorthy G.K."/>
            <person name="Gryganskyi A."/>
            <person name="Culley D."/>
            <person name="Magnuson J.K."/>
            <person name="James T.Y."/>
            <person name="O'Malley M.A."/>
            <person name="Stajich J.E."/>
            <person name="Spatafora J.W."/>
            <person name="Visel A."/>
            <person name="Grigoriev I.V."/>
        </authorList>
    </citation>
    <scope>NUCLEOTIDE SEQUENCE [LARGE SCALE GENOMIC DNA]</scope>
    <source>
        <strain evidence="3 4">PL171</strain>
    </source>
</reference>
<dbReference type="EMBL" id="MCFL01000077">
    <property type="protein sequence ID" value="ORZ30682.1"/>
    <property type="molecule type" value="Genomic_DNA"/>
</dbReference>
<gene>
    <name evidence="3" type="ORF">BCR44DRAFT_1437742</name>
    <name evidence="2" type="ORF">BCR44DRAFT_1444154</name>
    <name evidence="1" type="ORF">BCR44DRAFT_1454687</name>
</gene>
<comment type="caution">
    <text evidence="3">The sequence shown here is derived from an EMBL/GenBank/DDBJ whole genome shotgun (WGS) entry which is preliminary data.</text>
</comment>
<dbReference type="AlphaFoldDB" id="A0A1Y2HJI8"/>
<name>A0A1Y2HJI8_9FUNG</name>
<evidence type="ECO:0000313" key="2">
    <source>
        <dbReference type="EMBL" id="ORZ30682.1"/>
    </source>
</evidence>
<evidence type="ECO:0000313" key="3">
    <source>
        <dbReference type="EMBL" id="ORZ33863.1"/>
    </source>
</evidence>
<evidence type="ECO:0000313" key="4">
    <source>
        <dbReference type="Proteomes" id="UP000193411"/>
    </source>
</evidence>
<dbReference type="EMBL" id="MCFL01000033">
    <property type="protein sequence ID" value="ORZ33863.1"/>
    <property type="molecule type" value="Genomic_DNA"/>
</dbReference>
<dbReference type="EMBL" id="MCFL01000323">
    <property type="protein sequence ID" value="ORZ29143.1"/>
    <property type="molecule type" value="Genomic_DNA"/>
</dbReference>
<protein>
    <submittedName>
        <fullName evidence="3">Uncharacterized protein</fullName>
    </submittedName>
</protein>
<keyword evidence="4" id="KW-1185">Reference proteome</keyword>
<organism evidence="3 4">
    <name type="scientific">Catenaria anguillulae PL171</name>
    <dbReference type="NCBI Taxonomy" id="765915"/>
    <lineage>
        <taxon>Eukaryota</taxon>
        <taxon>Fungi</taxon>
        <taxon>Fungi incertae sedis</taxon>
        <taxon>Blastocladiomycota</taxon>
        <taxon>Blastocladiomycetes</taxon>
        <taxon>Blastocladiales</taxon>
        <taxon>Catenariaceae</taxon>
        <taxon>Catenaria</taxon>
    </lineage>
</organism>